<evidence type="ECO:0000313" key="1">
    <source>
        <dbReference type="EMBL" id="MBY8822807.1"/>
    </source>
</evidence>
<name>A0ABS7PNB2_9SPHN</name>
<accession>A0ABS7PNB2</accession>
<comment type="caution">
    <text evidence="1">The sequence shown here is derived from an EMBL/GenBank/DDBJ whole genome shotgun (WGS) entry which is preliminary data.</text>
</comment>
<dbReference type="RefSeq" id="WP_222989859.1">
    <property type="nucleotide sequence ID" value="NZ_JAINVV010000004.1"/>
</dbReference>
<protein>
    <submittedName>
        <fullName evidence="1">Uncharacterized protein</fullName>
    </submittedName>
</protein>
<reference evidence="1 2" key="1">
    <citation type="submission" date="2021-08" db="EMBL/GenBank/DDBJ databases">
        <authorList>
            <person name="Tuo L."/>
        </authorList>
    </citation>
    <scope>NUCLEOTIDE SEQUENCE [LARGE SCALE GENOMIC DNA]</scope>
    <source>
        <strain evidence="1 2">JCM 31229</strain>
    </source>
</reference>
<dbReference type="Proteomes" id="UP000706039">
    <property type="component" value="Unassembled WGS sequence"/>
</dbReference>
<dbReference type="EMBL" id="JAINVV010000004">
    <property type="protein sequence ID" value="MBY8822807.1"/>
    <property type="molecule type" value="Genomic_DNA"/>
</dbReference>
<evidence type="ECO:0000313" key="2">
    <source>
        <dbReference type="Proteomes" id="UP000706039"/>
    </source>
</evidence>
<keyword evidence="2" id="KW-1185">Reference proteome</keyword>
<proteinExistence type="predicted"/>
<gene>
    <name evidence="1" type="ORF">K7G82_10920</name>
</gene>
<organism evidence="1 2">
    <name type="scientific">Sphingomonas colocasiae</name>
    <dbReference type="NCBI Taxonomy" id="1848973"/>
    <lineage>
        <taxon>Bacteria</taxon>
        <taxon>Pseudomonadati</taxon>
        <taxon>Pseudomonadota</taxon>
        <taxon>Alphaproteobacteria</taxon>
        <taxon>Sphingomonadales</taxon>
        <taxon>Sphingomonadaceae</taxon>
        <taxon>Sphingomonas</taxon>
    </lineage>
</organism>
<sequence length="72" mass="7576">MPCCGALALFATLLIGARRWLGNLPRSLRTVGGGMLLVMPVLALAGATAPEPSAYARIPDHPVHAWCGRPLE</sequence>